<reference evidence="1" key="2">
    <citation type="journal article" date="2015" name="Data Brief">
        <title>Shoot transcriptome of the giant reed, Arundo donax.</title>
        <authorList>
            <person name="Barrero R.A."/>
            <person name="Guerrero F.D."/>
            <person name="Moolhuijzen P."/>
            <person name="Goolsby J.A."/>
            <person name="Tidwell J."/>
            <person name="Bellgard S.E."/>
            <person name="Bellgard M.I."/>
        </authorList>
    </citation>
    <scope>NUCLEOTIDE SEQUENCE</scope>
    <source>
        <tissue evidence="1">Shoot tissue taken approximately 20 cm above the soil surface</tissue>
    </source>
</reference>
<accession>A0A0A9AGH7</accession>
<evidence type="ECO:0000313" key="1">
    <source>
        <dbReference type="EMBL" id="JAD50784.1"/>
    </source>
</evidence>
<name>A0A0A9AGH7_ARUDO</name>
<dbReference type="AlphaFoldDB" id="A0A0A9AGH7"/>
<proteinExistence type="predicted"/>
<dbReference type="EMBL" id="GBRH01247111">
    <property type="protein sequence ID" value="JAD50784.1"/>
    <property type="molecule type" value="Transcribed_RNA"/>
</dbReference>
<sequence>MVIQQYRHLTGTNYRSCRSDKVEGRIVECSLLATRSP</sequence>
<reference evidence="1" key="1">
    <citation type="submission" date="2014-09" db="EMBL/GenBank/DDBJ databases">
        <authorList>
            <person name="Magalhaes I.L.F."/>
            <person name="Oliveira U."/>
            <person name="Santos F.R."/>
            <person name="Vidigal T.H.D.A."/>
            <person name="Brescovit A.D."/>
            <person name="Santos A.J."/>
        </authorList>
    </citation>
    <scope>NUCLEOTIDE SEQUENCE</scope>
    <source>
        <tissue evidence="1">Shoot tissue taken approximately 20 cm above the soil surface</tissue>
    </source>
</reference>
<organism evidence="1">
    <name type="scientific">Arundo donax</name>
    <name type="common">Giant reed</name>
    <name type="synonym">Donax arundinaceus</name>
    <dbReference type="NCBI Taxonomy" id="35708"/>
    <lineage>
        <taxon>Eukaryota</taxon>
        <taxon>Viridiplantae</taxon>
        <taxon>Streptophyta</taxon>
        <taxon>Embryophyta</taxon>
        <taxon>Tracheophyta</taxon>
        <taxon>Spermatophyta</taxon>
        <taxon>Magnoliopsida</taxon>
        <taxon>Liliopsida</taxon>
        <taxon>Poales</taxon>
        <taxon>Poaceae</taxon>
        <taxon>PACMAD clade</taxon>
        <taxon>Arundinoideae</taxon>
        <taxon>Arundineae</taxon>
        <taxon>Arundo</taxon>
    </lineage>
</organism>
<protein>
    <submittedName>
        <fullName evidence="1">Uncharacterized protein</fullName>
    </submittedName>
</protein>